<evidence type="ECO:0000256" key="8">
    <source>
        <dbReference type="ARBA" id="ARBA00023065"/>
    </source>
</evidence>
<dbReference type="GO" id="GO:0008324">
    <property type="term" value="F:monoatomic cation transmembrane transporter activity"/>
    <property type="evidence" value="ECO:0007669"/>
    <property type="project" value="InterPro"/>
</dbReference>
<dbReference type="InterPro" id="IPR003148">
    <property type="entry name" value="RCK_N"/>
</dbReference>
<protein>
    <submittedName>
        <fullName evidence="12">Inner membrane protein, KefB/KefC family</fullName>
    </submittedName>
</protein>
<dbReference type="GO" id="GO:0015297">
    <property type="term" value="F:antiporter activity"/>
    <property type="evidence" value="ECO:0007669"/>
    <property type="project" value="UniProtKB-KW"/>
</dbReference>
<feature type="transmembrane region" description="Helical" evidence="10">
    <location>
        <begin position="215"/>
        <end position="233"/>
    </location>
</feature>
<evidence type="ECO:0000256" key="10">
    <source>
        <dbReference type="SAM" id="Phobius"/>
    </source>
</evidence>
<feature type="transmembrane region" description="Helical" evidence="10">
    <location>
        <begin position="148"/>
        <end position="170"/>
    </location>
</feature>
<dbReference type="GO" id="GO:0006813">
    <property type="term" value="P:potassium ion transport"/>
    <property type="evidence" value="ECO:0007669"/>
    <property type="project" value="UniProtKB-KW"/>
</dbReference>
<dbReference type="Gene3D" id="3.40.50.720">
    <property type="entry name" value="NAD(P)-binding Rossmann-like Domain"/>
    <property type="match status" value="1"/>
</dbReference>
<keyword evidence="8" id="KW-0406">Ion transport</keyword>
<gene>
    <name evidence="12" type="ORF">MNBD_NITROSPIRAE01-1352</name>
</gene>
<dbReference type="GO" id="GO:0005886">
    <property type="term" value="C:plasma membrane"/>
    <property type="evidence" value="ECO:0007669"/>
    <property type="project" value="TreeGrafter"/>
</dbReference>
<dbReference type="InterPro" id="IPR004771">
    <property type="entry name" value="K/H_exchanger"/>
</dbReference>
<feature type="transmembrane region" description="Helical" evidence="10">
    <location>
        <begin position="359"/>
        <end position="378"/>
    </location>
</feature>
<keyword evidence="4" id="KW-0633">Potassium transport</keyword>
<sequence length="566" mass="60662">MNTVYLTDIIIMLTAAVIAVPFFQALGLGAVPGFLIAGILVGPSGLGLIDNVTEISHLAELGVVLFLFVIGIELKPSRLWLMRRLVFGLGTLQVLGTGLLITAITYFLFDMPLAASILIGPVMALSSTAFVLQLLAEQKKMHSEYGRTAFSVLLLQDLAVVPLLALVSLLSMPELTIGEEVALALAHALGILVLVILGGRYLLHPILHRVARYGAPEVFTASAVLLVLGTAILTERVGLSMAMGAFVAGLLIADSSYRHQVSAEIQPFRGLLLGLFFMSMGMSLNLGLLFEQPLLSLGLTAALMSIKILVLWPATRLFGLRGKTDLAVSLLLSQSGEFALVLFALALETGLLSEPVFQQLLLIVLLSMLATPPLARLADQMTKNRRSPNKNTPIEAPPSSPIVIAGFGQVGSRIGQILSMAEQPFVALDLDSELVSREGMKGHPIFFGDAQNPEVLRAVGAGDTRLVIVTVNDFAAAERIVSSLHQAQPKLNILARGHNLKQCQALRKLGAPVVVSENIEASLKLAQAALTRVGVKESENAALLEKFRQNYYGQIESVLKNETLKQ</sequence>
<dbReference type="Pfam" id="PF02254">
    <property type="entry name" value="TrkA_N"/>
    <property type="match status" value="1"/>
</dbReference>
<feature type="transmembrane region" description="Helical" evidence="10">
    <location>
        <begin position="55"/>
        <end position="74"/>
    </location>
</feature>
<feature type="transmembrane region" description="Helical" evidence="10">
    <location>
        <begin position="86"/>
        <end position="109"/>
    </location>
</feature>
<dbReference type="GO" id="GO:1902600">
    <property type="term" value="P:proton transmembrane transport"/>
    <property type="evidence" value="ECO:0007669"/>
    <property type="project" value="InterPro"/>
</dbReference>
<keyword evidence="9 10" id="KW-0472">Membrane</keyword>
<feature type="transmembrane region" description="Helical" evidence="10">
    <location>
        <begin position="294"/>
        <end position="314"/>
    </location>
</feature>
<dbReference type="Gene3D" id="1.20.1530.20">
    <property type="match status" value="1"/>
</dbReference>
<feature type="transmembrane region" description="Helical" evidence="10">
    <location>
        <begin position="239"/>
        <end position="257"/>
    </location>
</feature>
<feature type="transmembrane region" description="Helical" evidence="10">
    <location>
        <begin position="182"/>
        <end position="203"/>
    </location>
</feature>
<keyword evidence="7 10" id="KW-1133">Transmembrane helix</keyword>
<keyword evidence="2" id="KW-0813">Transport</keyword>
<dbReference type="GO" id="GO:0012505">
    <property type="term" value="C:endomembrane system"/>
    <property type="evidence" value="ECO:0007669"/>
    <property type="project" value="UniProtKB-SubCell"/>
</dbReference>
<feature type="transmembrane region" description="Helical" evidence="10">
    <location>
        <begin position="6"/>
        <end position="23"/>
    </location>
</feature>
<evidence type="ECO:0000259" key="11">
    <source>
        <dbReference type="PROSITE" id="PS51201"/>
    </source>
</evidence>
<keyword evidence="5 10" id="KW-0812">Transmembrane</keyword>
<reference evidence="12" key="1">
    <citation type="submission" date="2018-06" db="EMBL/GenBank/DDBJ databases">
        <authorList>
            <person name="Zhirakovskaya E."/>
        </authorList>
    </citation>
    <scope>NUCLEOTIDE SEQUENCE</scope>
</reference>
<evidence type="ECO:0000256" key="9">
    <source>
        <dbReference type="ARBA" id="ARBA00023136"/>
    </source>
</evidence>
<dbReference type="PANTHER" id="PTHR46157:SF4">
    <property type="entry name" value="K(+) EFFLUX ANTIPORTER 3, CHLOROPLASTIC"/>
    <property type="match status" value="1"/>
</dbReference>
<dbReference type="FunFam" id="3.40.50.720:FF:000036">
    <property type="entry name" value="Glutathione-regulated potassium-efflux system protein KefB"/>
    <property type="match status" value="1"/>
</dbReference>
<evidence type="ECO:0000256" key="6">
    <source>
        <dbReference type="ARBA" id="ARBA00022958"/>
    </source>
</evidence>
<dbReference type="EMBL" id="UOGF01000079">
    <property type="protein sequence ID" value="VAX31833.1"/>
    <property type="molecule type" value="Genomic_DNA"/>
</dbReference>
<feature type="transmembrane region" description="Helical" evidence="10">
    <location>
        <begin position="115"/>
        <end position="136"/>
    </location>
</feature>
<dbReference type="InterPro" id="IPR006153">
    <property type="entry name" value="Cation/H_exchanger_TM"/>
</dbReference>
<proteinExistence type="predicted"/>
<dbReference type="PROSITE" id="PS51201">
    <property type="entry name" value="RCK_N"/>
    <property type="match status" value="1"/>
</dbReference>
<evidence type="ECO:0000256" key="5">
    <source>
        <dbReference type="ARBA" id="ARBA00022692"/>
    </source>
</evidence>
<dbReference type="Pfam" id="PF00999">
    <property type="entry name" value="Na_H_Exchanger"/>
    <property type="match status" value="1"/>
</dbReference>
<keyword evidence="6" id="KW-0630">Potassium</keyword>
<evidence type="ECO:0000256" key="4">
    <source>
        <dbReference type="ARBA" id="ARBA00022538"/>
    </source>
</evidence>
<dbReference type="InterPro" id="IPR038770">
    <property type="entry name" value="Na+/solute_symporter_sf"/>
</dbReference>
<comment type="subcellular location">
    <subcellularLocation>
        <location evidence="1">Endomembrane system</location>
        <topology evidence="1">Multi-pass membrane protein</topology>
    </subcellularLocation>
</comment>
<dbReference type="InterPro" id="IPR036291">
    <property type="entry name" value="NAD(P)-bd_dom_sf"/>
</dbReference>
<evidence type="ECO:0000256" key="3">
    <source>
        <dbReference type="ARBA" id="ARBA00022449"/>
    </source>
</evidence>
<dbReference type="SUPFAM" id="SSF51735">
    <property type="entry name" value="NAD(P)-binding Rossmann-fold domains"/>
    <property type="match status" value="1"/>
</dbReference>
<feature type="transmembrane region" description="Helical" evidence="10">
    <location>
        <begin position="326"/>
        <end position="347"/>
    </location>
</feature>
<evidence type="ECO:0000256" key="7">
    <source>
        <dbReference type="ARBA" id="ARBA00022989"/>
    </source>
</evidence>
<organism evidence="12">
    <name type="scientific">hydrothermal vent metagenome</name>
    <dbReference type="NCBI Taxonomy" id="652676"/>
    <lineage>
        <taxon>unclassified sequences</taxon>
        <taxon>metagenomes</taxon>
        <taxon>ecological metagenomes</taxon>
    </lineage>
</organism>
<name>A0A3B1D4W8_9ZZZZ</name>
<evidence type="ECO:0000313" key="12">
    <source>
        <dbReference type="EMBL" id="VAX31833.1"/>
    </source>
</evidence>
<dbReference type="PANTHER" id="PTHR46157">
    <property type="entry name" value="K(+) EFFLUX ANTIPORTER 3, CHLOROPLASTIC"/>
    <property type="match status" value="1"/>
</dbReference>
<feature type="transmembrane region" description="Helical" evidence="10">
    <location>
        <begin position="269"/>
        <end position="288"/>
    </location>
</feature>
<dbReference type="AlphaFoldDB" id="A0A3B1D4W8"/>
<keyword evidence="3" id="KW-0050">Antiport</keyword>
<accession>A0A3B1D4W8</accession>
<evidence type="ECO:0000256" key="1">
    <source>
        <dbReference type="ARBA" id="ARBA00004127"/>
    </source>
</evidence>
<feature type="domain" description="RCK N-terminal" evidence="11">
    <location>
        <begin position="399"/>
        <end position="516"/>
    </location>
</feature>
<dbReference type="NCBIfam" id="TIGR00932">
    <property type="entry name" value="2a37"/>
    <property type="match status" value="1"/>
</dbReference>
<evidence type="ECO:0000256" key="2">
    <source>
        <dbReference type="ARBA" id="ARBA00022448"/>
    </source>
</evidence>